<dbReference type="EMBL" id="LSZO01000112">
    <property type="protein sequence ID" value="KXU38621.1"/>
    <property type="molecule type" value="Genomic_DNA"/>
</dbReference>
<dbReference type="SUPFAM" id="SSF53300">
    <property type="entry name" value="vWA-like"/>
    <property type="match status" value="1"/>
</dbReference>
<evidence type="ECO:0000313" key="4">
    <source>
        <dbReference type="EMBL" id="KXU38621.1"/>
    </source>
</evidence>
<keyword evidence="2" id="KW-0472">Membrane</keyword>
<evidence type="ECO:0000313" key="5">
    <source>
        <dbReference type="Proteomes" id="UP000072660"/>
    </source>
</evidence>
<feature type="domain" description="VWFA" evidence="3">
    <location>
        <begin position="307"/>
        <end position="516"/>
    </location>
</feature>
<gene>
    <name evidence="4" type="ORF">AXE65_00200</name>
</gene>
<feature type="compositionally biased region" description="Pro residues" evidence="1">
    <location>
        <begin position="213"/>
        <end position="240"/>
    </location>
</feature>
<comment type="caution">
    <text evidence="4">The sequence shown here is derived from an EMBL/GenBank/DDBJ whole genome shotgun (WGS) entry which is preliminary data.</text>
</comment>
<dbReference type="AlphaFoldDB" id="A0A139SW08"/>
<evidence type="ECO:0000256" key="1">
    <source>
        <dbReference type="SAM" id="MobiDB-lite"/>
    </source>
</evidence>
<organism evidence="4 5">
    <name type="scientific">Ventosimonas gracilis</name>
    <dbReference type="NCBI Taxonomy" id="1680762"/>
    <lineage>
        <taxon>Bacteria</taxon>
        <taxon>Pseudomonadati</taxon>
        <taxon>Pseudomonadota</taxon>
        <taxon>Gammaproteobacteria</taxon>
        <taxon>Pseudomonadales</taxon>
        <taxon>Ventosimonadaceae</taxon>
        <taxon>Ventosimonas</taxon>
    </lineage>
</organism>
<feature type="region of interest" description="Disordered" evidence="1">
    <location>
        <begin position="191"/>
        <end position="241"/>
    </location>
</feature>
<keyword evidence="2" id="KW-1133">Transmembrane helix</keyword>
<protein>
    <recommendedName>
        <fullName evidence="3">VWFA domain-containing protein</fullName>
    </recommendedName>
</protein>
<dbReference type="Proteomes" id="UP000072660">
    <property type="component" value="Unassembled WGS sequence"/>
</dbReference>
<keyword evidence="5" id="KW-1185">Reference proteome</keyword>
<dbReference type="Gene3D" id="3.40.50.410">
    <property type="entry name" value="von Willebrand factor, type A domain"/>
    <property type="match status" value="1"/>
</dbReference>
<dbReference type="SMART" id="SM00327">
    <property type="entry name" value="VWA"/>
    <property type="match status" value="1"/>
</dbReference>
<reference evidence="4 5" key="1">
    <citation type="submission" date="2016-02" db="EMBL/GenBank/DDBJ databases">
        <authorList>
            <person name="Wen L."/>
            <person name="He K."/>
            <person name="Yang H."/>
        </authorList>
    </citation>
    <scope>NUCLEOTIDE SEQUENCE [LARGE SCALE GENOMIC DNA]</scope>
    <source>
        <strain evidence="4 5">CV58</strain>
    </source>
</reference>
<proteinExistence type="predicted"/>
<keyword evidence="2" id="KW-0812">Transmembrane</keyword>
<dbReference type="OrthoDB" id="5755451at2"/>
<evidence type="ECO:0000256" key="2">
    <source>
        <dbReference type="SAM" id="Phobius"/>
    </source>
</evidence>
<accession>A0A139SW08</accession>
<sequence length="527" mass="57815">MQRIARLSGQNLGEALDGYADLRQILSRYLPPSTVNMYAKPKQAKDGVVEWYSELGGQARSLYQLDVEDPKQAAEARRLLAERLQAVQKAADSLYVPGEDSSEQTERLRRLLQLAARTPQEKNIYVVDGQPVITAWGGGEPPKPPEAPLIQAPPPRKRRWWLWLLLLLALLALLAALLWWLYCRTPKAEPLPPIQEPPTIEEPVIEPPQEEPIQPPEPPEPPVELPPPPEPPKPLPPPDPLAKLRERIKQAGNDCKALQQLQKDEPLLKENRELSAQVTQKLLQHCKEQMISKAKDLCPEERPPELAPEMVIVFDASGSMDISMLATPEEIQKASAVQGAADLLTGILLGSRAPNTMQHIFREPKRITTARQATVALVEQLPKDVNAGLVLVERCPGARSVGFFPPAQRGQLLRRLKGVVPMEGTPLADGISRAGAMLDGVSRESVMLVVSDGEESCNQDPCAVARDLARRKPYLKINVVDILGTGAGNCLAAATGGQVFTASNVNELQLMTRQAAQDVLAPAHCRP</sequence>
<dbReference type="RefSeq" id="WP_068388996.1">
    <property type="nucleotide sequence ID" value="NZ_LSZO01000112.1"/>
</dbReference>
<evidence type="ECO:0000259" key="3">
    <source>
        <dbReference type="SMART" id="SM00327"/>
    </source>
</evidence>
<dbReference type="InterPro" id="IPR036465">
    <property type="entry name" value="vWFA_dom_sf"/>
</dbReference>
<dbReference type="InterPro" id="IPR002035">
    <property type="entry name" value="VWF_A"/>
</dbReference>
<name>A0A139SW08_9GAMM</name>
<feature type="transmembrane region" description="Helical" evidence="2">
    <location>
        <begin position="160"/>
        <end position="182"/>
    </location>
</feature>